<evidence type="ECO:0000256" key="2">
    <source>
        <dbReference type="ARBA" id="ARBA00022801"/>
    </source>
</evidence>
<dbReference type="KEGG" id="gyu:FE374_01080"/>
<evidence type="ECO:0000313" key="6">
    <source>
        <dbReference type="Proteomes" id="UP000314616"/>
    </source>
</evidence>
<evidence type="ECO:0000256" key="3">
    <source>
        <dbReference type="PIRSR" id="PIRSR001235-1"/>
    </source>
</evidence>
<dbReference type="CDD" id="cd03884">
    <property type="entry name" value="M20_bAS"/>
    <property type="match status" value="1"/>
</dbReference>
<dbReference type="InterPro" id="IPR011650">
    <property type="entry name" value="Peptidase_M20_dimer"/>
</dbReference>
<dbReference type="RefSeq" id="WP_139926850.1">
    <property type="nucleotide sequence ID" value="NZ_CP040915.1"/>
</dbReference>
<feature type="binding site" evidence="3">
    <location>
        <position position="87"/>
    </location>
    <ligand>
        <name>Zn(2+)</name>
        <dbReference type="ChEBI" id="CHEBI:29105"/>
        <label>1</label>
    </ligand>
</feature>
<feature type="binding site" evidence="3">
    <location>
        <position position="193"/>
    </location>
    <ligand>
        <name>Zn(2+)</name>
        <dbReference type="ChEBI" id="CHEBI:29105"/>
        <label>1</label>
    </ligand>
</feature>
<dbReference type="InterPro" id="IPR002933">
    <property type="entry name" value="Peptidase_M20"/>
</dbReference>
<dbReference type="Pfam" id="PF07687">
    <property type="entry name" value="M20_dimer"/>
    <property type="match status" value="1"/>
</dbReference>
<dbReference type="PANTHER" id="PTHR32494">
    <property type="entry name" value="ALLANTOATE DEIMINASE-RELATED"/>
    <property type="match status" value="1"/>
</dbReference>
<dbReference type="Proteomes" id="UP000314616">
    <property type="component" value="Chromosome"/>
</dbReference>
<evidence type="ECO:0000313" key="5">
    <source>
        <dbReference type="EMBL" id="QDC23408.1"/>
    </source>
</evidence>
<name>A0A5B8BYG3_9MICO</name>
<dbReference type="EMBL" id="CP040915">
    <property type="protein sequence ID" value="QDC23408.1"/>
    <property type="molecule type" value="Genomic_DNA"/>
</dbReference>
<dbReference type="InterPro" id="IPR010158">
    <property type="entry name" value="Amidase_Cbmase"/>
</dbReference>
<comment type="similarity">
    <text evidence="1">Belongs to the peptidase M20 family.</text>
</comment>
<feature type="binding site" evidence="3">
    <location>
        <position position="384"/>
    </location>
    <ligand>
        <name>Zn(2+)</name>
        <dbReference type="ChEBI" id="CHEBI:29105"/>
        <label>2</label>
    </ligand>
</feature>
<dbReference type="NCBIfam" id="TIGR01879">
    <property type="entry name" value="hydantase"/>
    <property type="match status" value="1"/>
</dbReference>
<feature type="binding site" evidence="3">
    <location>
        <position position="98"/>
    </location>
    <ligand>
        <name>Zn(2+)</name>
        <dbReference type="ChEBI" id="CHEBI:29105"/>
        <label>2</label>
    </ligand>
</feature>
<dbReference type="Gene3D" id="3.40.630.10">
    <property type="entry name" value="Zn peptidases"/>
    <property type="match status" value="1"/>
</dbReference>
<proteinExistence type="inferred from homology"/>
<dbReference type="SUPFAM" id="SSF53187">
    <property type="entry name" value="Zn-dependent exopeptidases"/>
    <property type="match status" value="1"/>
</dbReference>
<dbReference type="AlphaFoldDB" id="A0A5B8BYG3"/>
<feature type="domain" description="Peptidase M20 dimerisation" evidence="4">
    <location>
        <begin position="212"/>
        <end position="312"/>
    </location>
</feature>
<organism evidence="5 6">
    <name type="scientific">Georgenia yuyongxinii</name>
    <dbReference type="NCBI Taxonomy" id="2589797"/>
    <lineage>
        <taxon>Bacteria</taxon>
        <taxon>Bacillati</taxon>
        <taxon>Actinomycetota</taxon>
        <taxon>Actinomycetes</taxon>
        <taxon>Micrococcales</taxon>
        <taxon>Bogoriellaceae</taxon>
        <taxon>Georgenia</taxon>
    </lineage>
</organism>
<dbReference type="NCBIfam" id="NF006771">
    <property type="entry name" value="PRK09290.1-5"/>
    <property type="match status" value="1"/>
</dbReference>
<protein>
    <submittedName>
        <fullName evidence="5">Zn-dependent hydrolase</fullName>
    </submittedName>
</protein>
<keyword evidence="3" id="KW-0862">Zinc</keyword>
<dbReference type="GO" id="GO:0046872">
    <property type="term" value="F:metal ion binding"/>
    <property type="evidence" value="ECO:0007669"/>
    <property type="project" value="UniProtKB-KW"/>
</dbReference>
<dbReference type="OrthoDB" id="9808195at2"/>
<reference evidence="5 6" key="1">
    <citation type="submission" date="2019-05" db="EMBL/GenBank/DDBJ databases">
        <title>Georgenia *** sp. nov., and Georgenia *** sp. nov., isolated from the intestinal contents of plateau pika (Ochotona curzoniae) in the Qinghai-Tibet plateau of China.</title>
        <authorList>
            <person name="Tian Z."/>
        </authorList>
    </citation>
    <scope>NUCLEOTIDE SEQUENCE [LARGE SCALE GENOMIC DNA]</scope>
    <source>
        <strain evidence="5 6">Z443</strain>
    </source>
</reference>
<dbReference type="InterPro" id="IPR036264">
    <property type="entry name" value="Bact_exopeptidase_dim_dom"/>
</dbReference>
<feature type="binding site" evidence="3">
    <location>
        <position position="98"/>
    </location>
    <ligand>
        <name>Zn(2+)</name>
        <dbReference type="ChEBI" id="CHEBI:29105"/>
        <label>1</label>
    </ligand>
</feature>
<keyword evidence="2 5" id="KW-0378">Hydrolase</keyword>
<gene>
    <name evidence="5" type="ORF">FE374_01080</name>
</gene>
<evidence type="ECO:0000259" key="4">
    <source>
        <dbReference type="Pfam" id="PF07687"/>
    </source>
</evidence>
<comment type="cofactor">
    <cofactor evidence="3">
        <name>Zn(2+)</name>
        <dbReference type="ChEBI" id="CHEBI:29105"/>
    </cofactor>
    <text evidence="3">Binds 2 Zn(2+) ions per subunit.</text>
</comment>
<evidence type="ECO:0000256" key="1">
    <source>
        <dbReference type="ARBA" id="ARBA00006153"/>
    </source>
</evidence>
<dbReference type="Pfam" id="PF01546">
    <property type="entry name" value="Peptidase_M20"/>
    <property type="match status" value="1"/>
</dbReference>
<sequence>MTNASSSPAIDPTRLWASLTEISRFGATVRGGLDRLALGDHDRAARDYLVAQARHHGYDVIVDALGNIFITRAGARPDLTPVLLGSHLDSQPSGGRFDGTYGVIAGLEVLRALDDADVTTLRPVVLANWTNEEGARFSPSMLGSAVYAGRHDAGAALARSDADGATIGAELARIGYAGTGAGPARVHRSLELHIEQGPVLEDRGLDIGVVTGVYGIHWLDVVVRGRSGHAGTTPAGSRQDALVAASRIVLAVDELTAAEPELRATTGEVRVWPNSRNAIPGEVRLALDLRHPAEETLARVERALSEQVAEIAARSGVTATVTPVLSQPPTQFDGGTVALVREVAAERGYSATDLVSGAGHDSVHLAHVTRAGMIFIPCVGGVSHREDEDIRPEWALTGADVLLHATVRAAAEES</sequence>
<dbReference type="PIRSF" id="PIRSF001235">
    <property type="entry name" value="Amidase_carbamoylase"/>
    <property type="match status" value="1"/>
</dbReference>
<dbReference type="Gene3D" id="3.30.70.360">
    <property type="match status" value="1"/>
</dbReference>
<dbReference type="GO" id="GO:0016813">
    <property type="term" value="F:hydrolase activity, acting on carbon-nitrogen (but not peptide) bonds, in linear amidines"/>
    <property type="evidence" value="ECO:0007669"/>
    <property type="project" value="InterPro"/>
</dbReference>
<dbReference type="PANTHER" id="PTHR32494:SF5">
    <property type="entry name" value="ALLANTOATE AMIDOHYDROLASE"/>
    <property type="match status" value="1"/>
</dbReference>
<accession>A0A5B8BYG3</accession>
<keyword evidence="3" id="KW-0479">Metal-binding</keyword>
<dbReference type="SUPFAM" id="SSF55031">
    <property type="entry name" value="Bacterial exopeptidase dimerisation domain"/>
    <property type="match status" value="1"/>
</dbReference>
<dbReference type="NCBIfam" id="NF006769">
    <property type="entry name" value="PRK09290.1-3"/>
    <property type="match status" value="1"/>
</dbReference>
<feature type="binding site" evidence="3">
    <location>
        <position position="133"/>
    </location>
    <ligand>
        <name>Zn(2+)</name>
        <dbReference type="ChEBI" id="CHEBI:29105"/>
        <label>2</label>
    </ligand>
</feature>